<dbReference type="GO" id="GO:0017089">
    <property type="term" value="F:glycolipid transfer activity"/>
    <property type="evidence" value="ECO:0007669"/>
    <property type="project" value="TreeGrafter"/>
</dbReference>
<dbReference type="GO" id="GO:0030288">
    <property type="term" value="C:outer membrane-bounded periplasmic space"/>
    <property type="evidence" value="ECO:0007669"/>
    <property type="project" value="TreeGrafter"/>
</dbReference>
<keyword evidence="5 6" id="KW-0472">Membrane</keyword>
<protein>
    <submittedName>
        <fullName evidence="7">LPS export ABC transporter periplasmic protein LptC</fullName>
    </submittedName>
</protein>
<keyword evidence="1" id="KW-1003">Cell membrane</keyword>
<evidence type="ECO:0000313" key="8">
    <source>
        <dbReference type="Proteomes" id="UP000321199"/>
    </source>
</evidence>
<dbReference type="InterPro" id="IPR010664">
    <property type="entry name" value="LipoPS_assembly_LptC-rel"/>
</dbReference>
<dbReference type="AlphaFoldDB" id="A0A5B8RWA7"/>
<evidence type="ECO:0000256" key="3">
    <source>
        <dbReference type="ARBA" id="ARBA00022692"/>
    </source>
</evidence>
<gene>
    <name evidence="7" type="primary">lptC</name>
    <name evidence="7" type="ORF">FOZ74_08055</name>
</gene>
<dbReference type="GO" id="GO:0005886">
    <property type="term" value="C:plasma membrane"/>
    <property type="evidence" value="ECO:0007669"/>
    <property type="project" value="InterPro"/>
</dbReference>
<reference evidence="7 8" key="1">
    <citation type="submission" date="2019-07" db="EMBL/GenBank/DDBJ databases">
        <title>Complete genome sequence of Comamonas sp. NLF 7-7 isolated from livestock.</title>
        <authorList>
            <person name="Kim D.H."/>
            <person name="Kim J.G."/>
        </authorList>
    </citation>
    <scope>NUCLEOTIDE SEQUENCE [LARGE SCALE GENOMIC DNA]</scope>
    <source>
        <strain evidence="7 8">NLF 7-7</strain>
    </source>
</reference>
<dbReference type="NCBIfam" id="TIGR04409">
    <property type="entry name" value="LptC_YrbK"/>
    <property type="match status" value="1"/>
</dbReference>
<dbReference type="Proteomes" id="UP000321199">
    <property type="component" value="Chromosome"/>
</dbReference>
<dbReference type="OrthoDB" id="5298112at2"/>
<dbReference type="PANTHER" id="PTHR37481:SF1">
    <property type="entry name" value="LIPOPOLYSACCHARIDE EXPORT SYSTEM PROTEIN LPTC"/>
    <property type="match status" value="1"/>
</dbReference>
<evidence type="ECO:0000256" key="1">
    <source>
        <dbReference type="ARBA" id="ARBA00022475"/>
    </source>
</evidence>
<evidence type="ECO:0000256" key="4">
    <source>
        <dbReference type="ARBA" id="ARBA00022989"/>
    </source>
</evidence>
<dbReference type="EMBL" id="CP042344">
    <property type="protein sequence ID" value="QEA12984.1"/>
    <property type="molecule type" value="Genomic_DNA"/>
</dbReference>
<dbReference type="KEGG" id="cof:FOZ74_08055"/>
<keyword evidence="3 6" id="KW-0812">Transmembrane</keyword>
<evidence type="ECO:0000256" key="2">
    <source>
        <dbReference type="ARBA" id="ARBA00022519"/>
    </source>
</evidence>
<dbReference type="Gene3D" id="2.60.450.10">
    <property type="entry name" value="Lipopolysaccharide (LPS) transport protein A like domain"/>
    <property type="match status" value="1"/>
</dbReference>
<feature type="transmembrane region" description="Helical" evidence="6">
    <location>
        <begin position="12"/>
        <end position="33"/>
    </location>
</feature>
<sequence>MKVLSWPRAWERITLYLPLSLMGLLALGTWWLVRNAPQALPAQTQSAPRHEADYYMRDFAVRSFDAEGRLQSVIKGGLARHFPDTDTLEIEQVDIRSTGADGRVMTAIAQRGLSNADGSEVSLLGDAVVERNAPAVAGQRSRPALRLEGQALHAWVEQERVQSHEPVTLIQGGDRVTADTMDYDNKSGVLKMDGNVRGLVQPRRAGAAPR</sequence>
<proteinExistence type="predicted"/>
<accession>A0A5B8RWA7</accession>
<keyword evidence="8" id="KW-1185">Reference proteome</keyword>
<keyword evidence="4 6" id="KW-1133">Transmembrane helix</keyword>
<dbReference type="InterPro" id="IPR052363">
    <property type="entry name" value="LPS_export_LptC"/>
</dbReference>
<dbReference type="RefSeq" id="WP_146912577.1">
    <property type="nucleotide sequence ID" value="NZ_CP042344.1"/>
</dbReference>
<dbReference type="PANTHER" id="PTHR37481">
    <property type="entry name" value="LIPOPOLYSACCHARIDE EXPORT SYSTEM PROTEIN LPTC"/>
    <property type="match status" value="1"/>
</dbReference>
<evidence type="ECO:0000256" key="5">
    <source>
        <dbReference type="ARBA" id="ARBA00023136"/>
    </source>
</evidence>
<dbReference type="Pfam" id="PF06835">
    <property type="entry name" value="LptC"/>
    <property type="match status" value="1"/>
</dbReference>
<dbReference type="InterPro" id="IPR026265">
    <property type="entry name" value="LptC"/>
</dbReference>
<dbReference type="GO" id="GO:0015221">
    <property type="term" value="F:lipopolysaccharide transmembrane transporter activity"/>
    <property type="evidence" value="ECO:0007669"/>
    <property type="project" value="InterPro"/>
</dbReference>
<organism evidence="7 8">
    <name type="scientific">Comamonas flocculans</name>
    <dbReference type="NCBI Taxonomy" id="2597701"/>
    <lineage>
        <taxon>Bacteria</taxon>
        <taxon>Pseudomonadati</taxon>
        <taxon>Pseudomonadota</taxon>
        <taxon>Betaproteobacteria</taxon>
        <taxon>Burkholderiales</taxon>
        <taxon>Comamonadaceae</taxon>
        <taxon>Comamonas</taxon>
    </lineage>
</organism>
<evidence type="ECO:0000256" key="6">
    <source>
        <dbReference type="SAM" id="Phobius"/>
    </source>
</evidence>
<keyword evidence="2" id="KW-0997">Cell inner membrane</keyword>
<evidence type="ECO:0000313" key="7">
    <source>
        <dbReference type="EMBL" id="QEA12984.1"/>
    </source>
</evidence>
<name>A0A5B8RWA7_9BURK</name>